<accession>A0A4S8XCH6</accession>
<reference evidence="3 4" key="1">
    <citation type="submission" date="2018-10" db="EMBL/GenBank/DDBJ databases">
        <title>Fifty Aureobasidium pullulans genomes reveal a recombining polyextremotolerant generalist.</title>
        <authorList>
            <person name="Gostincar C."/>
            <person name="Turk M."/>
            <person name="Zajc J."/>
            <person name="Gunde-Cimerman N."/>
        </authorList>
    </citation>
    <scope>NUCLEOTIDE SEQUENCE [LARGE SCALE GENOMIC DNA]</scope>
    <source>
        <strain evidence="3 4">EXF-11013</strain>
    </source>
</reference>
<evidence type="ECO:0000259" key="2">
    <source>
        <dbReference type="Pfam" id="PF22766"/>
    </source>
</evidence>
<dbReference type="GO" id="GO:0007094">
    <property type="term" value="P:mitotic spindle assembly checkpoint signaling"/>
    <property type="evidence" value="ECO:0007669"/>
    <property type="project" value="TreeGrafter"/>
</dbReference>
<feature type="compositionally biased region" description="Acidic residues" evidence="1">
    <location>
        <begin position="486"/>
        <end position="504"/>
    </location>
</feature>
<dbReference type="GO" id="GO:0006888">
    <property type="term" value="P:endoplasmic reticulum to Golgi vesicle-mediated transport"/>
    <property type="evidence" value="ECO:0007669"/>
    <property type="project" value="TreeGrafter"/>
</dbReference>
<name>A0A4S8XCH6_AURPU</name>
<dbReference type="GO" id="GO:0005737">
    <property type="term" value="C:cytoplasm"/>
    <property type="evidence" value="ECO:0007669"/>
    <property type="project" value="GOC"/>
</dbReference>
<proteinExistence type="predicted"/>
<dbReference type="PANTHER" id="PTHR12205">
    <property type="entry name" value="CENTROMERE/KINETOCHORE PROTEIN ZW10"/>
    <property type="match status" value="1"/>
</dbReference>
<dbReference type="InterPro" id="IPR055148">
    <property type="entry name" value="ZW10_C_2"/>
</dbReference>
<feature type="region of interest" description="Disordered" evidence="1">
    <location>
        <begin position="404"/>
        <end position="536"/>
    </location>
</feature>
<dbReference type="Pfam" id="PF22766">
    <property type="entry name" value="ZW10_C2"/>
    <property type="match status" value="1"/>
</dbReference>
<dbReference type="PANTHER" id="PTHR12205:SF0">
    <property type="entry name" value="CENTROMERE_KINETOCHORE PROTEIN ZW10 HOMOLOG"/>
    <property type="match status" value="1"/>
</dbReference>
<evidence type="ECO:0000313" key="4">
    <source>
        <dbReference type="Proteomes" id="UP000310687"/>
    </source>
</evidence>
<dbReference type="EMBL" id="QZAL01000169">
    <property type="protein sequence ID" value="THW34900.1"/>
    <property type="molecule type" value="Genomic_DNA"/>
</dbReference>
<feature type="domain" description="ZW10 C-terminal helical" evidence="2">
    <location>
        <begin position="708"/>
        <end position="849"/>
    </location>
</feature>
<feature type="compositionally biased region" description="Acidic residues" evidence="1">
    <location>
        <begin position="422"/>
        <end position="438"/>
    </location>
</feature>
<comment type="caution">
    <text evidence="3">The sequence shown here is derived from an EMBL/GenBank/DDBJ whole genome shotgun (WGS) entry which is preliminary data.</text>
</comment>
<evidence type="ECO:0000313" key="3">
    <source>
        <dbReference type="EMBL" id="THW34900.1"/>
    </source>
</evidence>
<dbReference type="Proteomes" id="UP000310687">
    <property type="component" value="Unassembled WGS sequence"/>
</dbReference>
<gene>
    <name evidence="3" type="ORF">D6D22_08394</name>
</gene>
<sequence length="852" mass="93878">MSTNDQLKQAVVDSVEHGAYPEPDVSSAELPSTLLPSLLADLQKARDEVKTDIRSLSKDIAPDVDGWIAQAKKLQADIERSKATARDIVSQAEAGKALKEKTHDAGNKVRLLEKEVAFNESLATTLDLIRSSCRILDSADQAYNANDLRAALDSIKQCDRSMLSLSAAQDTRAVGLLQTRSSRFKATLLDKTTALAQSLIQCDIDARSVAIEHNVKDMSDVDLELVVEILTYLGGLDVYIRRLKRDIEFSLIDPRLSTKPGQYTIYQVEDRIIRASKTASKPDTIATLDDIWSALDFLSTRLPKSVCEPLSQKLLPSLFETLTYTWLDQTVPVQIDQMPVFQHILDRVSKLAEQIDALDWASTALLKDWVQGAPRTWLSKRRETALGAARSLLFSGLRDRKTVERVETQTVSKGDAIMGGNDVDDADDAWAADWEEDTPEPKAASTEQPATTTNDDHDDDDDASAWDMDDNDTNVASGTSAPAANGEEDDAADAWGWGDDETATEEAPKPTSPKKTTKSHGPPAAEKSTPSGDRELTLRETYTVTAVPDGILEIVMKVVSDAETLTDPSYSGSPIGPAASALYTLPTFILAIYRATASTAYSKLDTGNMLIYNDASRLADQIRTFVARQAEKDATSTLPSHLRPSSRLRLDNDIKALETFAKRAYSAEMESQRTIIRDMLDGAQGFSNCNAEPFASACDSAVSITEGRLRDVHKQWAPILSRSALLQSSGSLLSTAISKMVMEIEEIQDIGEEESVKLRKLCDKISEVKDLFRQEHAEGGEASDMTGIYCPDWFKFQYLGELLESSLADIKYLWTEGELRLEFDADEVTDLIEALFSDSDYRRKAIADIRRS</sequence>
<feature type="compositionally biased region" description="Acidic residues" evidence="1">
    <location>
        <begin position="456"/>
        <end position="472"/>
    </location>
</feature>
<dbReference type="AlphaFoldDB" id="A0A4S8XCH6"/>
<evidence type="ECO:0000256" key="1">
    <source>
        <dbReference type="SAM" id="MobiDB-lite"/>
    </source>
</evidence>
<organism evidence="3 4">
    <name type="scientific">Aureobasidium pullulans</name>
    <name type="common">Black yeast</name>
    <name type="synonym">Pullularia pullulans</name>
    <dbReference type="NCBI Taxonomy" id="5580"/>
    <lineage>
        <taxon>Eukaryota</taxon>
        <taxon>Fungi</taxon>
        <taxon>Dikarya</taxon>
        <taxon>Ascomycota</taxon>
        <taxon>Pezizomycotina</taxon>
        <taxon>Dothideomycetes</taxon>
        <taxon>Dothideomycetidae</taxon>
        <taxon>Dothideales</taxon>
        <taxon>Saccotheciaceae</taxon>
        <taxon>Aureobasidium</taxon>
    </lineage>
</organism>
<dbReference type="InterPro" id="IPR046362">
    <property type="entry name" value="Zw10/DSL1_C_sf"/>
</dbReference>
<protein>
    <recommendedName>
        <fullName evidence="2">ZW10 C-terminal helical domain-containing protein</fullName>
    </recommendedName>
</protein>
<dbReference type="Gene3D" id="1.10.357.150">
    <property type="match status" value="1"/>
</dbReference>
<dbReference type="GO" id="GO:1990423">
    <property type="term" value="C:RZZ complex"/>
    <property type="evidence" value="ECO:0007669"/>
    <property type="project" value="TreeGrafter"/>
</dbReference>